<dbReference type="AlphaFoldDB" id="A0A101SU19"/>
<organism evidence="2 3">
    <name type="scientific">Streptomyces griseoruber</name>
    <dbReference type="NCBI Taxonomy" id="1943"/>
    <lineage>
        <taxon>Bacteria</taxon>
        <taxon>Bacillati</taxon>
        <taxon>Actinomycetota</taxon>
        <taxon>Actinomycetes</taxon>
        <taxon>Kitasatosporales</taxon>
        <taxon>Streptomycetaceae</taxon>
        <taxon>Streptomyces</taxon>
    </lineage>
</organism>
<evidence type="ECO:0000256" key="1">
    <source>
        <dbReference type="SAM" id="Phobius"/>
    </source>
</evidence>
<name>A0A101SU19_9ACTN</name>
<reference evidence="2 3" key="1">
    <citation type="submission" date="2015-10" db="EMBL/GenBank/DDBJ databases">
        <title>Draft genome sequence of Streptomyces griseoruber DSM 40281, type strain for the species Streptomyces griseoruber.</title>
        <authorList>
            <person name="Ruckert C."/>
            <person name="Winkler A."/>
            <person name="Kalinowski J."/>
            <person name="Kampfer P."/>
            <person name="Glaeser S."/>
        </authorList>
    </citation>
    <scope>NUCLEOTIDE SEQUENCE [LARGE SCALE GENOMIC DNA]</scope>
    <source>
        <strain evidence="2 3">DSM 40281</strain>
    </source>
</reference>
<keyword evidence="1" id="KW-0472">Membrane</keyword>
<gene>
    <name evidence="2" type="ORF">AQJ64_25895</name>
</gene>
<dbReference type="EMBL" id="LMWW01000044">
    <property type="protein sequence ID" value="KUN80199.1"/>
    <property type="molecule type" value="Genomic_DNA"/>
</dbReference>
<feature type="transmembrane region" description="Helical" evidence="1">
    <location>
        <begin position="128"/>
        <end position="147"/>
    </location>
</feature>
<feature type="transmembrane region" description="Helical" evidence="1">
    <location>
        <begin position="63"/>
        <end position="91"/>
    </location>
</feature>
<sequence>MTNFVLRGMPWRGETLWTTDWFAITLFITGPILCGAAAVDAARLSRDGNFHLVSAVPRPYRPYLRAAAWAALPAVAVHVITVCVALVFGGFYGDFSATWTAVALLVQCAALCWYVAMGSAVGRFAGPLVAGIAAAAGSFAFSYFFSYPEDSFGLLDLGGATVSRLGYEYRPAYLLTQLVLFTVTAVVALLVVPSISSGIRVPSRAGTAALGAVLAAVVLSPQVPLTDRLSSHPVRPTQCVGKAPKICVYPEHHRVNDRTVEYVETLVRAARSAGYAALVPDRVDVMSRTYRPQNPGVQGLEVDPDGYDSGVVDIRSIADSLTTPYHCDALYDDSRPPGDRYWIRHHSLTKTLLDAADVRFDDGEYIPGSQVLTPEAAGSVVADFKSCALETP</sequence>
<feature type="transmembrane region" description="Helical" evidence="1">
    <location>
        <begin position="172"/>
        <end position="193"/>
    </location>
</feature>
<evidence type="ECO:0000313" key="3">
    <source>
        <dbReference type="Proteomes" id="UP000052982"/>
    </source>
</evidence>
<dbReference type="Proteomes" id="UP000052982">
    <property type="component" value="Unassembled WGS sequence"/>
</dbReference>
<keyword evidence="1" id="KW-0812">Transmembrane</keyword>
<dbReference type="STRING" id="1943.AQJ64_25895"/>
<evidence type="ECO:0000313" key="2">
    <source>
        <dbReference type="EMBL" id="KUN80199.1"/>
    </source>
</evidence>
<keyword evidence="3" id="KW-1185">Reference proteome</keyword>
<keyword evidence="1" id="KW-1133">Transmembrane helix</keyword>
<comment type="caution">
    <text evidence="2">The sequence shown here is derived from an EMBL/GenBank/DDBJ whole genome shotgun (WGS) entry which is preliminary data.</text>
</comment>
<feature type="transmembrane region" description="Helical" evidence="1">
    <location>
        <begin position="20"/>
        <end position="42"/>
    </location>
</feature>
<feature type="transmembrane region" description="Helical" evidence="1">
    <location>
        <begin position="97"/>
        <end position="116"/>
    </location>
</feature>
<accession>A0A101SU19</accession>
<proteinExistence type="predicted"/>
<protein>
    <submittedName>
        <fullName evidence="2">Uncharacterized protein</fullName>
    </submittedName>
</protein>